<keyword evidence="2 6" id="KW-0812">Transmembrane</keyword>
<feature type="transmembrane region" description="Helical" evidence="6">
    <location>
        <begin position="377"/>
        <end position="399"/>
    </location>
</feature>
<feature type="region of interest" description="Disordered" evidence="5">
    <location>
        <begin position="136"/>
        <end position="156"/>
    </location>
</feature>
<keyword evidence="4 6" id="KW-0472">Membrane</keyword>
<feature type="transmembrane region" description="Helical" evidence="6">
    <location>
        <begin position="341"/>
        <end position="365"/>
    </location>
</feature>
<dbReference type="AlphaFoldDB" id="A0A6G1SQH3"/>
<dbReference type="EMBL" id="GGYP01007680">
    <property type="protein sequence ID" value="MDE52451.1"/>
    <property type="molecule type" value="Transcribed_RNA"/>
</dbReference>
<feature type="transmembrane region" description="Helical" evidence="6">
    <location>
        <begin position="316"/>
        <end position="335"/>
    </location>
</feature>
<name>A0A6G1SQH3_9ACAR</name>
<feature type="transmembrane region" description="Helical" evidence="6">
    <location>
        <begin position="702"/>
        <end position="721"/>
    </location>
</feature>
<feature type="transmembrane region" description="Helical" evidence="6">
    <location>
        <begin position="630"/>
        <end position="646"/>
    </location>
</feature>
<protein>
    <submittedName>
        <fullName evidence="7">Putative transporter C38C10.2</fullName>
    </submittedName>
</protein>
<dbReference type="PANTHER" id="PTHR11662">
    <property type="entry name" value="SOLUTE CARRIER FAMILY 17"/>
    <property type="match status" value="1"/>
</dbReference>
<dbReference type="GO" id="GO:0006820">
    <property type="term" value="P:monoatomic anion transport"/>
    <property type="evidence" value="ECO:0007669"/>
    <property type="project" value="TreeGrafter"/>
</dbReference>
<keyword evidence="3 6" id="KW-1133">Transmembrane helix</keyword>
<feature type="region of interest" description="Disordered" evidence="5">
    <location>
        <begin position="30"/>
        <end position="56"/>
    </location>
</feature>
<dbReference type="GO" id="GO:0022857">
    <property type="term" value="F:transmembrane transporter activity"/>
    <property type="evidence" value="ECO:0007669"/>
    <property type="project" value="InterPro"/>
</dbReference>
<dbReference type="Gene3D" id="1.20.1250.20">
    <property type="entry name" value="MFS general substrate transporter like domains"/>
    <property type="match status" value="2"/>
</dbReference>
<dbReference type="PANTHER" id="PTHR11662:SF399">
    <property type="entry name" value="FI19708P1-RELATED"/>
    <property type="match status" value="1"/>
</dbReference>
<dbReference type="GO" id="GO:0016020">
    <property type="term" value="C:membrane"/>
    <property type="evidence" value="ECO:0007669"/>
    <property type="project" value="UniProtKB-SubCell"/>
</dbReference>
<dbReference type="Pfam" id="PF07690">
    <property type="entry name" value="MFS_1"/>
    <property type="match status" value="1"/>
</dbReference>
<evidence type="ECO:0000313" key="7">
    <source>
        <dbReference type="EMBL" id="MDE52451.1"/>
    </source>
</evidence>
<dbReference type="InterPro" id="IPR036259">
    <property type="entry name" value="MFS_trans_sf"/>
</dbReference>
<evidence type="ECO:0000256" key="1">
    <source>
        <dbReference type="ARBA" id="ARBA00004141"/>
    </source>
</evidence>
<dbReference type="InterPro" id="IPR011701">
    <property type="entry name" value="MFS"/>
</dbReference>
<dbReference type="InterPro" id="IPR050382">
    <property type="entry name" value="MFS_Na/Anion_cotransporter"/>
</dbReference>
<comment type="subcellular location">
    <subcellularLocation>
        <location evidence="1">Membrane</location>
        <topology evidence="1">Multi-pass membrane protein</topology>
    </subcellularLocation>
</comment>
<evidence type="ECO:0000256" key="4">
    <source>
        <dbReference type="ARBA" id="ARBA00023136"/>
    </source>
</evidence>
<feature type="transmembrane region" description="Helical" evidence="6">
    <location>
        <begin position="666"/>
        <end position="690"/>
    </location>
</feature>
<feature type="transmembrane region" description="Helical" evidence="6">
    <location>
        <begin position="607"/>
        <end position="623"/>
    </location>
</feature>
<sequence>MAVSVSDGDGQAKDETGWISVELKTAARTTAAETTTTGDTYSNQLHRTTDSKYNKPNLTPAEYFEKVAWEDLKQNKKLSMAMINGGGSYKLNRASSTRPTKVRFFVCALALTMLAMSQMSRMVLYQTITQMVENLDEPTSSGSSIPTDGSCPWPEEETKENDKLAVCTTSESVLEQQYPTTTTEMPVAEIETTTDMFQIAPMIDVAEQAKPSELSYDQDDFIRVEDEEQAQVLKLIDDAIQDQMNKDELENLAQSAGGESANATTQHIHRTLVFHEYPRYKWSIQQQNLLFGGFFYSYFFFMIIGGRLAEAYGAKYVLFVSVAGSAMINVATPWMAGTSYILLFISRIVMGAIQAGVFPGMYALFAKWLTMTEASIFAPLIKMNLRLGMLMGSFFPGIISGWPNVYYLTSFLSAMCAIAWWVFATSDPADNPWVSEDELRLINRKKQCHQLETEANLQTKSYHGSATSITTTNGHESIELKDVCKNGGANNGNINKLMNKGGSDLTRTSASNKPVKRATPWLKIITNPSVIGLIIAKLSFNYGLDFLAMELPSYLKYVHHASKQKISTITSGMFFIQVILIVFVGWLAKIAVQRRPLGLSKTGVRKLFQGVSSFGLGTTFLLLTFNNCNLLYVAILLQIGSLLSMFTSGGETMLPYDLSEEYPATIMAVANSIANLSAATTTTVAAIVLGDQAGSYDRWNTLIYLIAGINIFGGIVFTYLVKAEPIDFSDNSRDKELKRKDLEACKKVEK</sequence>
<accession>A0A6G1SQH3</accession>
<feature type="transmembrane region" description="Helical" evidence="6">
    <location>
        <begin position="289"/>
        <end position="309"/>
    </location>
</feature>
<feature type="transmembrane region" description="Helical" evidence="6">
    <location>
        <begin position="405"/>
        <end position="423"/>
    </location>
</feature>
<evidence type="ECO:0000256" key="6">
    <source>
        <dbReference type="SAM" id="Phobius"/>
    </source>
</evidence>
<reference evidence="7" key="1">
    <citation type="submission" date="2018-10" db="EMBL/GenBank/DDBJ databases">
        <title>Transcriptome assembly of Aceria tosichella (Wheat curl mite) Type 2.</title>
        <authorList>
            <person name="Scully E.D."/>
            <person name="Geib S.M."/>
            <person name="Palmer N.A."/>
            <person name="Gupta A.K."/>
            <person name="Sarath G."/>
            <person name="Tatineni S."/>
        </authorList>
    </citation>
    <scope>NUCLEOTIDE SEQUENCE</scope>
    <source>
        <strain evidence="7">LincolnNE</strain>
    </source>
</reference>
<proteinExistence type="predicted"/>
<evidence type="ECO:0000256" key="5">
    <source>
        <dbReference type="SAM" id="MobiDB-lite"/>
    </source>
</evidence>
<organism evidence="7">
    <name type="scientific">Aceria tosichella</name>
    <name type="common">wheat curl mite</name>
    <dbReference type="NCBI Taxonomy" id="561515"/>
    <lineage>
        <taxon>Eukaryota</taxon>
        <taxon>Metazoa</taxon>
        <taxon>Ecdysozoa</taxon>
        <taxon>Arthropoda</taxon>
        <taxon>Chelicerata</taxon>
        <taxon>Arachnida</taxon>
        <taxon>Acari</taxon>
        <taxon>Acariformes</taxon>
        <taxon>Trombidiformes</taxon>
        <taxon>Prostigmata</taxon>
        <taxon>Eupodina</taxon>
        <taxon>Eriophyoidea</taxon>
        <taxon>Eriophyidae</taxon>
        <taxon>Eriophyinae</taxon>
        <taxon>Aceriini</taxon>
        <taxon>Aceria</taxon>
    </lineage>
</organism>
<feature type="compositionally biased region" description="Polar residues" evidence="5">
    <location>
        <begin position="136"/>
        <end position="147"/>
    </location>
</feature>
<evidence type="ECO:0000256" key="3">
    <source>
        <dbReference type="ARBA" id="ARBA00022989"/>
    </source>
</evidence>
<dbReference type="SUPFAM" id="SSF103473">
    <property type="entry name" value="MFS general substrate transporter"/>
    <property type="match status" value="1"/>
</dbReference>
<gene>
    <name evidence="7" type="primary">C38C10.2_3</name>
    <name evidence="7" type="ORF">g.1467</name>
</gene>
<evidence type="ECO:0000256" key="2">
    <source>
        <dbReference type="ARBA" id="ARBA00022692"/>
    </source>
</evidence>
<feature type="transmembrane region" description="Helical" evidence="6">
    <location>
        <begin position="566"/>
        <end position="587"/>
    </location>
</feature>